<keyword evidence="11" id="KW-0539">Nucleus</keyword>
<feature type="region of interest" description="Disordered" evidence="13">
    <location>
        <begin position="208"/>
        <end position="232"/>
    </location>
</feature>
<dbReference type="SUPFAM" id="SSF57667">
    <property type="entry name" value="beta-beta-alpha zinc fingers"/>
    <property type="match status" value="4"/>
</dbReference>
<keyword evidence="4" id="KW-0479">Metal-binding</keyword>
<dbReference type="GO" id="GO:0008270">
    <property type="term" value="F:zinc ion binding"/>
    <property type="evidence" value="ECO:0007669"/>
    <property type="project" value="UniProtKB-KW"/>
</dbReference>
<comment type="similarity">
    <text evidence="3">Belongs to the krueppel C2H2-type zinc-finger protein family.</text>
</comment>
<dbReference type="PANTHER" id="PTHR23226:SF416">
    <property type="entry name" value="FI01424P"/>
    <property type="match status" value="1"/>
</dbReference>
<keyword evidence="6 12" id="KW-0863">Zinc-finger</keyword>
<reference evidence="15" key="3">
    <citation type="submission" date="2025-09" db="UniProtKB">
        <authorList>
            <consortium name="Ensembl"/>
        </authorList>
    </citation>
    <scope>IDENTIFICATION</scope>
</reference>
<evidence type="ECO:0000256" key="3">
    <source>
        <dbReference type="ARBA" id="ARBA00006991"/>
    </source>
</evidence>
<dbReference type="PANTHER" id="PTHR23226">
    <property type="entry name" value="ZINC FINGER AND SCAN DOMAIN-CONTAINING"/>
    <property type="match status" value="1"/>
</dbReference>
<keyword evidence="9" id="KW-0238">DNA-binding</keyword>
<feature type="compositionally biased region" description="Basic and acidic residues" evidence="13">
    <location>
        <begin position="73"/>
        <end position="93"/>
    </location>
</feature>
<keyword evidence="5" id="KW-0677">Repeat</keyword>
<evidence type="ECO:0000256" key="1">
    <source>
        <dbReference type="ARBA" id="ARBA00003767"/>
    </source>
</evidence>
<keyword evidence="7" id="KW-0862">Zinc</keyword>
<evidence type="ECO:0000256" key="9">
    <source>
        <dbReference type="ARBA" id="ARBA00023125"/>
    </source>
</evidence>
<evidence type="ECO:0000256" key="11">
    <source>
        <dbReference type="ARBA" id="ARBA00023242"/>
    </source>
</evidence>
<reference evidence="15 16" key="1">
    <citation type="submission" date="2022-01" db="EMBL/GenBank/DDBJ databases">
        <title>A chromosome-scale genome assembly of the false clownfish, Amphiprion ocellaris.</title>
        <authorList>
            <person name="Ryu T."/>
        </authorList>
    </citation>
    <scope>NUCLEOTIDE SEQUENCE [LARGE SCALE GENOMIC DNA]</scope>
</reference>
<dbReference type="FunFam" id="3.30.160.60:FF:003287">
    <property type="entry name" value="Zgc:113343"/>
    <property type="match status" value="1"/>
</dbReference>
<evidence type="ECO:0000259" key="14">
    <source>
        <dbReference type="PROSITE" id="PS50157"/>
    </source>
</evidence>
<dbReference type="InterPro" id="IPR013087">
    <property type="entry name" value="Znf_C2H2_type"/>
</dbReference>
<dbReference type="Proteomes" id="UP001501940">
    <property type="component" value="Chromosome 6"/>
</dbReference>
<protein>
    <recommendedName>
        <fullName evidence="14">C2H2-type domain-containing protein</fullName>
    </recommendedName>
</protein>
<feature type="domain" description="C2H2-type" evidence="14">
    <location>
        <begin position="377"/>
        <end position="404"/>
    </location>
</feature>
<evidence type="ECO:0000256" key="7">
    <source>
        <dbReference type="ARBA" id="ARBA00022833"/>
    </source>
</evidence>
<proteinExistence type="inferred from homology"/>
<dbReference type="Ensembl" id="ENSAOCT00000081578.1">
    <property type="protein sequence ID" value="ENSAOCP00000063556.1"/>
    <property type="gene ID" value="ENSAOCG00000033879.1"/>
</dbReference>
<dbReference type="InterPro" id="IPR036236">
    <property type="entry name" value="Znf_C2H2_sf"/>
</dbReference>
<evidence type="ECO:0000256" key="10">
    <source>
        <dbReference type="ARBA" id="ARBA00023163"/>
    </source>
</evidence>
<evidence type="ECO:0000256" key="2">
    <source>
        <dbReference type="ARBA" id="ARBA00004123"/>
    </source>
</evidence>
<evidence type="ECO:0000256" key="13">
    <source>
        <dbReference type="SAM" id="MobiDB-lite"/>
    </source>
</evidence>
<organism evidence="15 16">
    <name type="scientific">Amphiprion ocellaris</name>
    <name type="common">Clown anemonefish</name>
    <dbReference type="NCBI Taxonomy" id="80972"/>
    <lineage>
        <taxon>Eukaryota</taxon>
        <taxon>Metazoa</taxon>
        <taxon>Chordata</taxon>
        <taxon>Craniata</taxon>
        <taxon>Vertebrata</taxon>
        <taxon>Euteleostomi</taxon>
        <taxon>Actinopterygii</taxon>
        <taxon>Neopterygii</taxon>
        <taxon>Teleostei</taxon>
        <taxon>Neoteleostei</taxon>
        <taxon>Acanthomorphata</taxon>
        <taxon>Ovalentaria</taxon>
        <taxon>Pomacentridae</taxon>
        <taxon>Amphiprion</taxon>
    </lineage>
</organism>
<dbReference type="GO" id="GO:0005634">
    <property type="term" value="C:nucleus"/>
    <property type="evidence" value="ECO:0007669"/>
    <property type="project" value="UniProtKB-SubCell"/>
</dbReference>
<evidence type="ECO:0000256" key="4">
    <source>
        <dbReference type="ARBA" id="ARBA00022723"/>
    </source>
</evidence>
<evidence type="ECO:0000256" key="5">
    <source>
        <dbReference type="ARBA" id="ARBA00022737"/>
    </source>
</evidence>
<evidence type="ECO:0000313" key="16">
    <source>
        <dbReference type="Proteomes" id="UP001501940"/>
    </source>
</evidence>
<dbReference type="FunFam" id="3.30.160.60:FF:000966">
    <property type="entry name" value="ZFP90 zinc finger protein"/>
    <property type="match status" value="1"/>
</dbReference>
<feature type="region of interest" description="Disordered" evidence="13">
    <location>
        <begin position="73"/>
        <end position="95"/>
    </location>
</feature>
<dbReference type="GO" id="GO:0000981">
    <property type="term" value="F:DNA-binding transcription factor activity, RNA polymerase II-specific"/>
    <property type="evidence" value="ECO:0007669"/>
    <property type="project" value="TreeGrafter"/>
</dbReference>
<accession>A0AAQ5ZGN0</accession>
<dbReference type="FunFam" id="3.30.160.60:FF:000475">
    <property type="entry name" value="zinc finger protein 32 isoform X1"/>
    <property type="match status" value="1"/>
</dbReference>
<feature type="domain" description="C2H2-type" evidence="14">
    <location>
        <begin position="405"/>
        <end position="432"/>
    </location>
</feature>
<feature type="domain" description="C2H2-type" evidence="14">
    <location>
        <begin position="321"/>
        <end position="348"/>
    </location>
</feature>
<keyword evidence="10" id="KW-0804">Transcription</keyword>
<gene>
    <name evidence="15" type="primary">ZKSCAN1</name>
</gene>
<dbReference type="GeneTree" id="ENSGT01150000286977"/>
<comment type="function">
    <text evidence="1">May be involved in transcriptional regulation.</text>
</comment>
<dbReference type="PROSITE" id="PS00028">
    <property type="entry name" value="ZINC_FINGER_C2H2_1"/>
    <property type="match status" value="6"/>
</dbReference>
<feature type="domain" description="C2H2-type" evidence="14">
    <location>
        <begin position="241"/>
        <end position="268"/>
    </location>
</feature>
<dbReference type="FunFam" id="3.30.160.60:FF:000744">
    <property type="entry name" value="zinc finger E-box-binding homeobox 1"/>
    <property type="match status" value="1"/>
</dbReference>
<dbReference type="PROSITE" id="PS50157">
    <property type="entry name" value="ZINC_FINGER_C2H2_2"/>
    <property type="match status" value="6"/>
</dbReference>
<dbReference type="AlphaFoldDB" id="A0AAQ5ZGN0"/>
<evidence type="ECO:0000256" key="8">
    <source>
        <dbReference type="ARBA" id="ARBA00023015"/>
    </source>
</evidence>
<comment type="subcellular location">
    <subcellularLocation>
        <location evidence="2">Nucleus</location>
    </subcellularLocation>
</comment>
<dbReference type="FunFam" id="3.30.160.60:FF:002343">
    <property type="entry name" value="Zinc finger protein 33A"/>
    <property type="match status" value="2"/>
</dbReference>
<sequence>MSPVDYMRELIRDRLTAAAGEIFTEFEKTIVQYQEEIDRQRRLLDVIWKPHIPLQSIELPQSYVCENEKTLIDHQPHDQERNHDDSEPPKIKDEQEELNTIRNQSNSELPHIKMEQEKLCTSLDQSNPAFPQIKKEQEELCSSQEEEQLGLKQETDTFVVTPAYEESDHSEPQPNTDQLLFHISCAAETPDQEGSKDVDSGSTRCIKLKPRHHSTSSHSNDVDNAPTSERQCDNDKAKKCLTCDVCGKAFRCKSDLKRHHRTHTGEKPYSCEICGKHLCHITAHMRCHTGRKPCVITCGTRFSDSSTHNRHMAIDKMRKLFSCGTCGKSFDKSSNLTAHMRCHTGEKPYSCSTCGKSFTQRGSLTVHLRHHTGEKPYVCNTCGKRFIERGSLTVHLRRHTGEKPYVCNTCGKRFTERGSLTVHLRRHTGEKPYSCGTCGKSFRHTASLKIHMRIHTGHKS</sequence>
<feature type="domain" description="C2H2-type" evidence="14">
    <location>
        <begin position="433"/>
        <end position="460"/>
    </location>
</feature>
<keyword evidence="16" id="KW-1185">Reference proteome</keyword>
<evidence type="ECO:0000313" key="15">
    <source>
        <dbReference type="Ensembl" id="ENSAOCP00000063556.1"/>
    </source>
</evidence>
<evidence type="ECO:0000256" key="12">
    <source>
        <dbReference type="PROSITE-ProRule" id="PRU00042"/>
    </source>
</evidence>
<reference evidence="15" key="2">
    <citation type="submission" date="2025-08" db="UniProtKB">
        <authorList>
            <consortium name="Ensembl"/>
        </authorList>
    </citation>
    <scope>IDENTIFICATION</scope>
</reference>
<keyword evidence="8" id="KW-0805">Transcription regulation</keyword>
<dbReference type="Pfam" id="PF00096">
    <property type="entry name" value="zf-C2H2"/>
    <property type="match status" value="6"/>
</dbReference>
<dbReference type="Gene3D" id="3.30.160.60">
    <property type="entry name" value="Classic Zinc Finger"/>
    <property type="match status" value="7"/>
</dbReference>
<dbReference type="SMART" id="SM00355">
    <property type="entry name" value="ZnF_C2H2"/>
    <property type="match status" value="7"/>
</dbReference>
<evidence type="ECO:0000256" key="6">
    <source>
        <dbReference type="ARBA" id="ARBA00022771"/>
    </source>
</evidence>
<dbReference type="GO" id="GO:0000978">
    <property type="term" value="F:RNA polymerase II cis-regulatory region sequence-specific DNA binding"/>
    <property type="evidence" value="ECO:0007669"/>
    <property type="project" value="TreeGrafter"/>
</dbReference>
<feature type="domain" description="C2H2-type" evidence="14">
    <location>
        <begin position="349"/>
        <end position="376"/>
    </location>
</feature>
<name>A0AAQ5ZGN0_AMPOC</name>